<name>A0A1R3XPY9_9BACT</name>
<evidence type="ECO:0000313" key="1">
    <source>
        <dbReference type="EMBL" id="SIT93948.1"/>
    </source>
</evidence>
<evidence type="ECO:0000313" key="2">
    <source>
        <dbReference type="Proteomes" id="UP000187181"/>
    </source>
</evidence>
<reference evidence="2" key="1">
    <citation type="submission" date="2017-01" db="EMBL/GenBank/DDBJ databases">
        <authorList>
            <person name="Varghese N."/>
            <person name="Submissions S."/>
        </authorList>
    </citation>
    <scope>NUCLEOTIDE SEQUENCE [LARGE SCALE GENOMIC DNA]</scope>
    <source>
        <strain evidence="2">LP100</strain>
    </source>
</reference>
<keyword evidence="2" id="KW-1185">Reference proteome</keyword>
<proteinExistence type="predicted"/>
<dbReference type="EMBL" id="FTPP01000003">
    <property type="protein sequence ID" value="SIT93948.1"/>
    <property type="molecule type" value="Genomic_DNA"/>
</dbReference>
<gene>
    <name evidence="1" type="ORF">SAMN05444128_3350</name>
</gene>
<accession>A0A1R3XPY9</accession>
<dbReference type="STRING" id="1317125.SAMN05444128_3350"/>
<dbReference type="AlphaFoldDB" id="A0A1R3XPY9"/>
<protein>
    <submittedName>
        <fullName evidence="1">Uncharacterized protein</fullName>
    </submittedName>
</protein>
<sequence length="65" mass="7739">MRIQAVVRKGHVKELDEREDLLYWLNRSPRERMEAVTFIISQFLKPGQRMDKSAVTKRKISHDIS</sequence>
<dbReference type="Proteomes" id="UP000187181">
    <property type="component" value="Unassembled WGS sequence"/>
</dbReference>
<organism evidence="1 2">
    <name type="scientific">Pontibacter indicus</name>
    <dbReference type="NCBI Taxonomy" id="1317125"/>
    <lineage>
        <taxon>Bacteria</taxon>
        <taxon>Pseudomonadati</taxon>
        <taxon>Bacteroidota</taxon>
        <taxon>Cytophagia</taxon>
        <taxon>Cytophagales</taxon>
        <taxon>Hymenobacteraceae</taxon>
        <taxon>Pontibacter</taxon>
    </lineage>
</organism>